<sequence>MPNVPGALKKTELAKARDKLLRAKRRDAEFSQAAQEIDKEEERLEERKRCLVTKRLMLHGQYEDWLNNTVLTRTIIPYCKAWNQDFARQMQTRLSREIRDMVYGYLWYFHPDRTSPHQMGRLHLRQHYTFTCADDMPDTIENFPLLLDITQSLFHVNDGNLKVFFDNGLVPHYLSSDYIGALTAHEVGVSLYHHLNKADLLQCESHHIKSMFEKDDFHVGLPMMDLIRSLTIHCKVDRYRTPPPDHKLSPKCNHSLSETAQICRERLRQDFSVLTDIKTNSAFKLHIILYQRNIRLSVLEEAVDTLGTIFQKFQQDRASLRVTWTYRGHWQNARGPPCHKLVNCDITDYLGEPNGPLGAAWMFDLIDVLDEADQFIPRRHVRIEGKLVIARKMDGNAINRFVHNMYDSDEAADTTDGEENLSESEESDEDDYDDSFDESDL</sequence>
<protein>
    <submittedName>
        <fullName evidence="2">Uncharacterized protein</fullName>
    </submittedName>
</protein>
<evidence type="ECO:0000256" key="1">
    <source>
        <dbReference type="SAM" id="MobiDB-lite"/>
    </source>
</evidence>
<organism evidence="2 3">
    <name type="scientific">Exserohilum turcicum (strain 28A)</name>
    <name type="common">Northern leaf blight fungus</name>
    <name type="synonym">Setosphaeria turcica</name>
    <dbReference type="NCBI Taxonomy" id="671987"/>
    <lineage>
        <taxon>Eukaryota</taxon>
        <taxon>Fungi</taxon>
        <taxon>Dikarya</taxon>
        <taxon>Ascomycota</taxon>
        <taxon>Pezizomycotina</taxon>
        <taxon>Dothideomycetes</taxon>
        <taxon>Pleosporomycetidae</taxon>
        <taxon>Pleosporales</taxon>
        <taxon>Pleosporineae</taxon>
        <taxon>Pleosporaceae</taxon>
        <taxon>Exserohilum</taxon>
    </lineage>
</organism>
<dbReference type="OrthoDB" id="3763466at2759"/>
<dbReference type="Proteomes" id="UP000016935">
    <property type="component" value="Unassembled WGS sequence"/>
</dbReference>
<dbReference type="EMBL" id="KB908703">
    <property type="protein sequence ID" value="EOA84527.1"/>
    <property type="molecule type" value="Genomic_DNA"/>
</dbReference>
<dbReference type="AlphaFoldDB" id="R0K895"/>
<accession>R0K895</accession>
<dbReference type="HOGENOM" id="CLU_621368_0_0_1"/>
<evidence type="ECO:0000313" key="2">
    <source>
        <dbReference type="EMBL" id="EOA84527.1"/>
    </source>
</evidence>
<dbReference type="GeneID" id="19402281"/>
<proteinExistence type="predicted"/>
<gene>
    <name evidence="2" type="ORF">SETTUDRAFT_20069</name>
</gene>
<feature type="region of interest" description="Disordered" evidence="1">
    <location>
        <begin position="408"/>
        <end position="441"/>
    </location>
</feature>
<name>R0K895_EXST2</name>
<evidence type="ECO:0000313" key="3">
    <source>
        <dbReference type="Proteomes" id="UP000016935"/>
    </source>
</evidence>
<reference evidence="2 3" key="1">
    <citation type="journal article" date="2012" name="PLoS Pathog.">
        <title>Diverse lifestyles and strategies of plant pathogenesis encoded in the genomes of eighteen Dothideomycetes fungi.</title>
        <authorList>
            <person name="Ohm R.A."/>
            <person name="Feau N."/>
            <person name="Henrissat B."/>
            <person name="Schoch C.L."/>
            <person name="Horwitz B.A."/>
            <person name="Barry K.W."/>
            <person name="Condon B.J."/>
            <person name="Copeland A.C."/>
            <person name="Dhillon B."/>
            <person name="Glaser F."/>
            <person name="Hesse C.N."/>
            <person name="Kosti I."/>
            <person name="LaButti K."/>
            <person name="Lindquist E.A."/>
            <person name="Lucas S."/>
            <person name="Salamov A.A."/>
            <person name="Bradshaw R.E."/>
            <person name="Ciuffetti L."/>
            <person name="Hamelin R.C."/>
            <person name="Kema G.H.J."/>
            <person name="Lawrence C."/>
            <person name="Scott J.A."/>
            <person name="Spatafora J.W."/>
            <person name="Turgeon B.G."/>
            <person name="de Wit P.J.G.M."/>
            <person name="Zhong S."/>
            <person name="Goodwin S.B."/>
            <person name="Grigoriev I.V."/>
        </authorList>
    </citation>
    <scope>NUCLEOTIDE SEQUENCE [LARGE SCALE GENOMIC DNA]</scope>
    <source>
        <strain evidence="3">28A</strain>
    </source>
</reference>
<dbReference type="RefSeq" id="XP_008026854.1">
    <property type="nucleotide sequence ID" value="XM_008028663.1"/>
</dbReference>
<keyword evidence="3" id="KW-1185">Reference proteome</keyword>
<reference evidence="2 3" key="2">
    <citation type="journal article" date="2013" name="PLoS Genet.">
        <title>Comparative genome structure, secondary metabolite, and effector coding capacity across Cochliobolus pathogens.</title>
        <authorList>
            <person name="Condon B.J."/>
            <person name="Leng Y."/>
            <person name="Wu D."/>
            <person name="Bushley K.E."/>
            <person name="Ohm R.A."/>
            <person name="Otillar R."/>
            <person name="Martin J."/>
            <person name="Schackwitz W."/>
            <person name="Grimwood J."/>
            <person name="MohdZainudin N."/>
            <person name="Xue C."/>
            <person name="Wang R."/>
            <person name="Manning V.A."/>
            <person name="Dhillon B."/>
            <person name="Tu Z.J."/>
            <person name="Steffenson B.J."/>
            <person name="Salamov A."/>
            <person name="Sun H."/>
            <person name="Lowry S."/>
            <person name="LaButti K."/>
            <person name="Han J."/>
            <person name="Copeland A."/>
            <person name="Lindquist E."/>
            <person name="Barry K."/>
            <person name="Schmutz J."/>
            <person name="Baker S.E."/>
            <person name="Ciuffetti L.M."/>
            <person name="Grigoriev I.V."/>
            <person name="Zhong S."/>
            <person name="Turgeon B.G."/>
        </authorList>
    </citation>
    <scope>NUCLEOTIDE SEQUENCE [LARGE SCALE GENOMIC DNA]</scope>
    <source>
        <strain evidence="3">28A</strain>
    </source>
</reference>